<organism evidence="2 3">
    <name type="scientific">Paraglaciecola algarum</name>
    <dbReference type="NCBI Taxonomy" id="3050085"/>
    <lineage>
        <taxon>Bacteria</taxon>
        <taxon>Pseudomonadati</taxon>
        <taxon>Pseudomonadota</taxon>
        <taxon>Gammaproteobacteria</taxon>
        <taxon>Alteromonadales</taxon>
        <taxon>Alteromonadaceae</taxon>
        <taxon>Paraglaciecola</taxon>
    </lineage>
</organism>
<keyword evidence="1" id="KW-0732">Signal</keyword>
<name>A0ABS9D661_9ALTE</name>
<gene>
    <name evidence="2" type="ORF">L0668_04310</name>
</gene>
<evidence type="ECO:0000313" key="3">
    <source>
        <dbReference type="Proteomes" id="UP001521137"/>
    </source>
</evidence>
<comment type="caution">
    <text evidence="2">The sequence shown here is derived from an EMBL/GenBank/DDBJ whole genome shotgun (WGS) entry which is preliminary data.</text>
</comment>
<dbReference type="RefSeq" id="WP_235310849.1">
    <property type="nucleotide sequence ID" value="NZ_JAKGAS010000002.1"/>
</dbReference>
<evidence type="ECO:0000256" key="1">
    <source>
        <dbReference type="SAM" id="SignalP"/>
    </source>
</evidence>
<dbReference type="Proteomes" id="UP001521137">
    <property type="component" value="Unassembled WGS sequence"/>
</dbReference>
<feature type="signal peptide" evidence="1">
    <location>
        <begin position="1"/>
        <end position="24"/>
    </location>
</feature>
<accession>A0ABS9D661</accession>
<proteinExistence type="predicted"/>
<evidence type="ECO:0000313" key="2">
    <source>
        <dbReference type="EMBL" id="MCF2947319.1"/>
    </source>
</evidence>
<protein>
    <submittedName>
        <fullName evidence="2">Uncharacterized protein</fullName>
    </submittedName>
</protein>
<sequence length="93" mass="9926">MFAKSKIAAVALTFGLVASTSAQAVDVSLETYVTKLVNQAMTVAQQELQNSLTESVVNTAQKVNLTEGKVVKTRVTITDIKQNKVEVAKVSAE</sequence>
<feature type="chain" id="PRO_5047331709" evidence="1">
    <location>
        <begin position="25"/>
        <end position="93"/>
    </location>
</feature>
<reference evidence="2 3" key="1">
    <citation type="submission" date="2022-01" db="EMBL/GenBank/DDBJ databases">
        <title>Paraglaciecola sp. G1-23.</title>
        <authorList>
            <person name="Jin M.S."/>
            <person name="Han D.M."/>
            <person name="Kim H.M."/>
            <person name="Jeon C.O."/>
        </authorList>
    </citation>
    <scope>NUCLEOTIDE SEQUENCE [LARGE SCALE GENOMIC DNA]</scope>
    <source>
        <strain evidence="2 3">G1-23</strain>
    </source>
</reference>
<dbReference type="EMBL" id="JAKGAS010000002">
    <property type="protein sequence ID" value="MCF2947319.1"/>
    <property type="molecule type" value="Genomic_DNA"/>
</dbReference>
<keyword evidence="3" id="KW-1185">Reference proteome</keyword>